<protein>
    <submittedName>
        <fullName evidence="3">Uncharacterized protein</fullName>
    </submittedName>
</protein>
<name>A0AAF3EGC4_9BILA</name>
<dbReference type="AlphaFoldDB" id="A0AAF3EGC4"/>
<accession>A0AAF3EGC4</accession>
<keyword evidence="2" id="KW-1185">Reference proteome</keyword>
<feature type="signal peptide" evidence="1">
    <location>
        <begin position="1"/>
        <end position="20"/>
    </location>
</feature>
<sequence>MLLHWILFFNFLSIVTLVKNAMIQLVPDAPSFAIHGKRISNLESITLQVNEKSDILIDYTQNGCSNLEKGYCSDAPQVTINGVGWEKCGDVEEIPFSDKNDQLGGYFYRSSSQMIDQTELVIAMTDALPKNDDFAISFRVRQWVNVSKKIFVFPGIPSNNQFNGDGYFKVFVNEGVIATVLPNPDNYNYGAWDGGPVTVQSAVKSVTKCPYFWQNITCPAETTYSIFSGSDPGNKMDSTNLLLKADGDILVTTRTTASTIFTNDACSFCLLYDSRSPAANGLL</sequence>
<organism evidence="2 3">
    <name type="scientific">Mesorhabditis belari</name>
    <dbReference type="NCBI Taxonomy" id="2138241"/>
    <lineage>
        <taxon>Eukaryota</taxon>
        <taxon>Metazoa</taxon>
        <taxon>Ecdysozoa</taxon>
        <taxon>Nematoda</taxon>
        <taxon>Chromadorea</taxon>
        <taxon>Rhabditida</taxon>
        <taxon>Rhabditina</taxon>
        <taxon>Rhabditomorpha</taxon>
        <taxon>Rhabditoidea</taxon>
        <taxon>Rhabditidae</taxon>
        <taxon>Mesorhabditinae</taxon>
        <taxon>Mesorhabditis</taxon>
    </lineage>
</organism>
<reference evidence="3" key="1">
    <citation type="submission" date="2024-02" db="UniProtKB">
        <authorList>
            <consortium name="WormBaseParasite"/>
        </authorList>
    </citation>
    <scope>IDENTIFICATION</scope>
</reference>
<evidence type="ECO:0000313" key="3">
    <source>
        <dbReference type="WBParaSite" id="MBELARI_LOCUS1305"/>
    </source>
</evidence>
<proteinExistence type="predicted"/>
<feature type="chain" id="PRO_5042225073" evidence="1">
    <location>
        <begin position="21"/>
        <end position="283"/>
    </location>
</feature>
<dbReference type="WBParaSite" id="MBELARI_LOCUS1305">
    <property type="protein sequence ID" value="MBELARI_LOCUS1305"/>
    <property type="gene ID" value="MBELARI_LOCUS1305"/>
</dbReference>
<evidence type="ECO:0000313" key="2">
    <source>
        <dbReference type="Proteomes" id="UP000887575"/>
    </source>
</evidence>
<evidence type="ECO:0000256" key="1">
    <source>
        <dbReference type="SAM" id="SignalP"/>
    </source>
</evidence>
<dbReference type="Proteomes" id="UP000887575">
    <property type="component" value="Unassembled WGS sequence"/>
</dbReference>
<keyword evidence="1" id="KW-0732">Signal</keyword>